<evidence type="ECO:0000313" key="2">
    <source>
        <dbReference type="Proteomes" id="UP000321907"/>
    </source>
</evidence>
<dbReference type="RefSeq" id="WP_147930858.1">
    <property type="nucleotide sequence ID" value="NZ_VOXD01000015.1"/>
</dbReference>
<gene>
    <name evidence="1" type="ORF">FUA23_11345</name>
</gene>
<comment type="caution">
    <text evidence="1">The sequence shown here is derived from an EMBL/GenBank/DDBJ whole genome shotgun (WGS) entry which is preliminary data.</text>
</comment>
<sequence length="498" mass="58093">MSNLLSRLANAAKRNETRKGLEMAGPRLVPRIEAIHDQLQTNELTVISDFLASNLGCGHKLVTHKAYLEHLAATLVSIYRFNGFDKRQTRDNFNAIFSSSIYKFPFPSHIDEIEEKEERLSRKKSYLNERNFRGHFTAIPDSVNRKIYSPFVIILLMNVEFGSGASLDFEFNGVRTVDPSHEEVVRMIETLSDSEMEKDFFNHENFAVCLFQINTKTNVGDYRGDIYAKAQTVADYLNTRLGYNKVTVNRSKFLQTLDFENFSSGWSSESPNAKILDYRVDFIKDNASSHLKDINDRLKYPLLYTEHLFWESKRNKDLIKLWQYLENTTPEEFGKRPVCRTVSNILLYRKQRMVDSIYAADLINVLSNMSPYDRNEFPSDMVRRLRNRDIDLDIYEATKHSQNPFVKSLGRHWKVDRKRAADDEFAKHFNDLLVEARAFRNMVLHDGNYHPALKTRLETCLPYLATQYRFQCISIVQANSWRKDYGKLITAKRKAKGY</sequence>
<name>A0A5C7FSV0_9BACT</name>
<reference evidence="1 2" key="1">
    <citation type="submission" date="2019-08" db="EMBL/GenBank/DDBJ databases">
        <title>Lewinella sp. strain SSH13 Genome sequencing and assembly.</title>
        <authorList>
            <person name="Kim I."/>
        </authorList>
    </citation>
    <scope>NUCLEOTIDE SEQUENCE [LARGE SCALE GENOMIC DNA]</scope>
    <source>
        <strain evidence="1 2">SSH13</strain>
    </source>
</reference>
<keyword evidence="2" id="KW-1185">Reference proteome</keyword>
<organism evidence="1 2">
    <name type="scientific">Neolewinella aurantiaca</name>
    <dbReference type="NCBI Taxonomy" id="2602767"/>
    <lineage>
        <taxon>Bacteria</taxon>
        <taxon>Pseudomonadati</taxon>
        <taxon>Bacteroidota</taxon>
        <taxon>Saprospiria</taxon>
        <taxon>Saprospirales</taxon>
        <taxon>Lewinellaceae</taxon>
        <taxon>Neolewinella</taxon>
    </lineage>
</organism>
<dbReference type="AlphaFoldDB" id="A0A5C7FSV0"/>
<dbReference type="Proteomes" id="UP000321907">
    <property type="component" value="Unassembled WGS sequence"/>
</dbReference>
<dbReference type="EMBL" id="VOXD01000015">
    <property type="protein sequence ID" value="TXF89332.1"/>
    <property type="molecule type" value="Genomic_DNA"/>
</dbReference>
<protein>
    <submittedName>
        <fullName evidence="1">Uncharacterized protein</fullName>
    </submittedName>
</protein>
<accession>A0A5C7FSV0</accession>
<evidence type="ECO:0000313" key="1">
    <source>
        <dbReference type="EMBL" id="TXF89332.1"/>
    </source>
</evidence>
<proteinExistence type="predicted"/>